<dbReference type="EMBL" id="JAODOP010000001">
    <property type="protein sequence ID" value="MEF3831556.1"/>
    <property type="molecule type" value="Genomic_DNA"/>
</dbReference>
<dbReference type="Gene3D" id="3.40.710.10">
    <property type="entry name" value="DD-peptidase/beta-lactamase superfamily"/>
    <property type="match status" value="1"/>
</dbReference>
<dbReference type="SUPFAM" id="SSF56601">
    <property type="entry name" value="beta-lactamase/transpeptidase-like"/>
    <property type="match status" value="1"/>
</dbReference>
<dbReference type="InterPro" id="IPR019734">
    <property type="entry name" value="TPR_rpt"/>
</dbReference>
<dbReference type="RefSeq" id="WP_303308566.1">
    <property type="nucleotide sequence ID" value="NZ_JAODOP010000001.1"/>
</dbReference>
<dbReference type="SUPFAM" id="SSF48452">
    <property type="entry name" value="TPR-like"/>
    <property type="match status" value="1"/>
</dbReference>
<dbReference type="Gene3D" id="1.25.40.10">
    <property type="entry name" value="Tetratricopeptide repeat domain"/>
    <property type="match status" value="1"/>
</dbReference>
<sequence length="455" mass="52326">MATKKPKQFNKKIDDYVSTLIKADEIPGLAIAVIQNGEIIHRKNYGLANLAHSIPVTDSTLFRVYSTSKIVTSVAIFQLIEIGKLTLDDPISKYIDNLPQLWKDIEIEHLLTHSSGLPDYKNFDSESSNQLLISKMAKEPLHFKKGYRHEYNQTNFWFLKLIIEKVTSQKFENFIKENQFNEDSHQVIYASNSLVVIPNRVSKYQFNKEYNAYETSTFNAGSRSIAGNGLNINLNTLLKWNNKLDQNQLVNQETKRQMMTPYVFNNHNIPFGYSWGIYGPEDKQYFGFAGGGVSALMKFMDKDLTIIILSNGFRNSPVIGNAITYISGLSDTTLIRKDRMLNEDIRLAFMLNNYNDALKIYKQKKSENKKISFERALNETGYYYLSNNQLDNAISIFRLLTEEHSNSSNAFDSLAEAYFVKKQYDLAKQNYKKSLDLNPENDNAKIMLTEIEKLN</sequence>
<dbReference type="InterPro" id="IPR001466">
    <property type="entry name" value="Beta-lactam-related"/>
</dbReference>
<reference evidence="3 4" key="1">
    <citation type="submission" date="2022-09" db="EMBL/GenBank/DDBJ databases">
        <title>Genome sequencing of Flavivirga sp. MEBiC05379.</title>
        <authorList>
            <person name="Oh H.-M."/>
            <person name="Kwon K.K."/>
            <person name="Park M.J."/>
            <person name="Yang S.-H."/>
        </authorList>
    </citation>
    <scope>NUCLEOTIDE SEQUENCE [LARGE SCALE GENOMIC DNA]</scope>
    <source>
        <strain evidence="3 4">MEBiC05379</strain>
    </source>
</reference>
<proteinExistence type="predicted"/>
<protein>
    <submittedName>
        <fullName evidence="3">Serine hydrolase</fullName>
    </submittedName>
</protein>
<gene>
    <name evidence="3" type="ORF">N1F79_00300</name>
</gene>
<organism evidence="3 4">
    <name type="scientific">Flavivirga spongiicola</name>
    <dbReference type="NCBI Taxonomy" id="421621"/>
    <lineage>
        <taxon>Bacteria</taxon>
        <taxon>Pseudomonadati</taxon>
        <taxon>Bacteroidota</taxon>
        <taxon>Flavobacteriia</taxon>
        <taxon>Flavobacteriales</taxon>
        <taxon>Flavobacteriaceae</taxon>
        <taxon>Flavivirga</taxon>
    </lineage>
</organism>
<dbReference type="Pfam" id="PF00144">
    <property type="entry name" value="Beta-lactamase"/>
    <property type="match status" value="1"/>
</dbReference>
<keyword evidence="4" id="KW-1185">Reference proteome</keyword>
<dbReference type="InterPro" id="IPR012338">
    <property type="entry name" value="Beta-lactam/transpept-like"/>
</dbReference>
<evidence type="ECO:0000259" key="2">
    <source>
        <dbReference type="Pfam" id="PF00144"/>
    </source>
</evidence>
<evidence type="ECO:0000313" key="3">
    <source>
        <dbReference type="EMBL" id="MEF3831556.1"/>
    </source>
</evidence>
<feature type="repeat" description="TPR" evidence="1">
    <location>
        <begin position="408"/>
        <end position="441"/>
    </location>
</feature>
<keyword evidence="3" id="KW-0378">Hydrolase</keyword>
<feature type="domain" description="Beta-lactamase-related" evidence="2">
    <location>
        <begin position="14"/>
        <end position="315"/>
    </location>
</feature>
<dbReference type="PANTHER" id="PTHR46825:SF9">
    <property type="entry name" value="BETA-LACTAMASE-RELATED DOMAIN-CONTAINING PROTEIN"/>
    <property type="match status" value="1"/>
</dbReference>
<dbReference type="InterPro" id="IPR011990">
    <property type="entry name" value="TPR-like_helical_dom_sf"/>
</dbReference>
<evidence type="ECO:0000313" key="4">
    <source>
        <dbReference type="Proteomes" id="UP001337305"/>
    </source>
</evidence>
<dbReference type="PROSITE" id="PS50005">
    <property type="entry name" value="TPR"/>
    <property type="match status" value="1"/>
</dbReference>
<dbReference type="SMART" id="SM00028">
    <property type="entry name" value="TPR"/>
    <property type="match status" value="2"/>
</dbReference>
<comment type="caution">
    <text evidence="3">The sequence shown here is derived from an EMBL/GenBank/DDBJ whole genome shotgun (WGS) entry which is preliminary data.</text>
</comment>
<accession>A0ABU7XMC9</accession>
<evidence type="ECO:0000256" key="1">
    <source>
        <dbReference type="PROSITE-ProRule" id="PRU00339"/>
    </source>
</evidence>
<name>A0ABU7XMC9_9FLAO</name>
<dbReference type="Proteomes" id="UP001337305">
    <property type="component" value="Unassembled WGS sequence"/>
</dbReference>
<dbReference type="GO" id="GO:0016787">
    <property type="term" value="F:hydrolase activity"/>
    <property type="evidence" value="ECO:0007669"/>
    <property type="project" value="UniProtKB-KW"/>
</dbReference>
<dbReference type="PANTHER" id="PTHR46825">
    <property type="entry name" value="D-ALANYL-D-ALANINE-CARBOXYPEPTIDASE/ENDOPEPTIDASE AMPH"/>
    <property type="match status" value="1"/>
</dbReference>
<dbReference type="InterPro" id="IPR050491">
    <property type="entry name" value="AmpC-like"/>
</dbReference>
<keyword evidence="1" id="KW-0802">TPR repeat</keyword>